<keyword evidence="1" id="KW-1185">Reference proteome</keyword>
<evidence type="ECO:0000313" key="2">
    <source>
        <dbReference type="WBParaSite" id="SVE_0655300.1"/>
    </source>
</evidence>
<accession>A0A0K0FCI8</accession>
<organism evidence="1 2">
    <name type="scientific">Strongyloides venezuelensis</name>
    <name type="common">Threadworm</name>
    <dbReference type="NCBI Taxonomy" id="75913"/>
    <lineage>
        <taxon>Eukaryota</taxon>
        <taxon>Metazoa</taxon>
        <taxon>Ecdysozoa</taxon>
        <taxon>Nematoda</taxon>
        <taxon>Chromadorea</taxon>
        <taxon>Rhabditida</taxon>
        <taxon>Tylenchina</taxon>
        <taxon>Panagrolaimomorpha</taxon>
        <taxon>Strongyloidoidea</taxon>
        <taxon>Strongyloididae</taxon>
        <taxon>Strongyloides</taxon>
    </lineage>
</organism>
<dbReference type="WBParaSite" id="SVE_0655300.1">
    <property type="protein sequence ID" value="SVE_0655300.1"/>
    <property type="gene ID" value="SVE_0655300"/>
</dbReference>
<reference evidence="2" key="2">
    <citation type="submission" date="2015-08" db="UniProtKB">
        <authorList>
            <consortium name="WormBaseParasite"/>
        </authorList>
    </citation>
    <scope>IDENTIFICATION</scope>
</reference>
<dbReference type="Proteomes" id="UP000035680">
    <property type="component" value="Unassembled WGS sequence"/>
</dbReference>
<proteinExistence type="predicted"/>
<dbReference type="AlphaFoldDB" id="A0A0K0FCI8"/>
<reference evidence="1" key="1">
    <citation type="submission" date="2014-07" db="EMBL/GenBank/DDBJ databases">
        <authorList>
            <person name="Martin A.A"/>
            <person name="De Silva N."/>
        </authorList>
    </citation>
    <scope>NUCLEOTIDE SEQUENCE</scope>
</reference>
<sequence>MEMLIGINLVIQEMNDRKRPESGQLIRKRRTTSTMEKMDRGELKKRELQKFLNDHGIIKVAIGYMNDVGKFCKFVADILIPQEYLLKLYFPTKHTRRPKEKLFDEQVVDTFNIAAKYLVACIIKEEKKFLSRGVLLINARMYDKSKRNRNVKQYRQ</sequence>
<name>A0A0K0FCI8_STRVS</name>
<protein>
    <submittedName>
        <fullName evidence="2">RNA-directed DNA polymerase-like protein</fullName>
    </submittedName>
</protein>
<evidence type="ECO:0000313" key="1">
    <source>
        <dbReference type="Proteomes" id="UP000035680"/>
    </source>
</evidence>